<evidence type="ECO:0000313" key="2">
    <source>
        <dbReference type="Proteomes" id="UP000274850"/>
    </source>
</evidence>
<keyword evidence="2" id="KW-1185">Reference proteome</keyword>
<sequence>MEFPPEVWFNILEYTNVSRDVKEFTSMRSVCRMFCDLCVEVGAPIDRSYETMQALSLVFAKTSNFMSLKKPLTKDLVVPERIRRLKFVNSGDPNLTVSGDYLDYLEVTGFIDDRKHPCFLPKLRFRKITRIRLGDFKMTEDTFISSTNVEDLWIDRCDVQVCAVLFASAFAQNLRKLRFSYFQCPRLIPNLFSNLVIIASANLKDLTLDHLPKVMLLEQCKLRKSFFSKPCSVLSKDRETGEYYHCIEEDRFYAEMKRYYVIPLCNFDIRNVHLLPKESFSIIVDGIRDEHVGRLVGWMRYTDEKKNSSLEINRGYFGVKRNILEKRTRKQLSWIKITNV</sequence>
<dbReference type="EMBL" id="LT907979">
    <property type="protein sequence ID" value="SOB74226.1"/>
    <property type="molecule type" value="Genomic_DNA"/>
</dbReference>
<accession>A0A285PYG4</accession>
<protein>
    <recommendedName>
        <fullName evidence="3">F-box domain-containing protein</fullName>
    </recommendedName>
</protein>
<evidence type="ECO:0000313" key="1">
    <source>
        <dbReference type="EMBL" id="SOB74226.1"/>
    </source>
</evidence>
<dbReference type="Proteomes" id="UP000274850">
    <property type="component" value="Segment"/>
</dbReference>
<evidence type="ECO:0008006" key="3">
    <source>
        <dbReference type="Google" id="ProtNLM"/>
    </source>
</evidence>
<name>A0A285PYG4_9VIRU</name>
<gene>
    <name evidence="1" type="ORF">BQ9231_00343</name>
</gene>
<reference evidence="1" key="1">
    <citation type="submission" date="2017-08" db="EMBL/GenBank/DDBJ databases">
        <authorList>
            <person name="de Groot N.N."/>
        </authorList>
    </citation>
    <scope>NUCLEOTIDE SEQUENCE</scope>
</reference>
<proteinExistence type="predicted"/>
<organism evidence="1">
    <name type="scientific">Cedratvirus lausannensis</name>
    <dbReference type="NCBI Taxonomy" id="2023205"/>
    <lineage>
        <taxon>Viruses</taxon>
        <taxon>Pithoviruses</taxon>
        <taxon>Orthocedratvirinae</taxon>
        <taxon>Alphacedratvirus</taxon>
        <taxon>Alphacedratvirus francolausannense</taxon>
    </lineage>
</organism>